<organism evidence="1 2">
    <name type="scientific">Subtercola lobariae</name>
    <dbReference type="NCBI Taxonomy" id="1588641"/>
    <lineage>
        <taxon>Bacteria</taxon>
        <taxon>Bacillati</taxon>
        <taxon>Actinomycetota</taxon>
        <taxon>Actinomycetes</taxon>
        <taxon>Micrococcales</taxon>
        <taxon>Microbacteriaceae</taxon>
        <taxon>Subtercola</taxon>
    </lineage>
</organism>
<gene>
    <name evidence="1" type="ORF">GCM10011399_25930</name>
</gene>
<accession>A0A917BAR8</accession>
<reference evidence="1 2" key="1">
    <citation type="journal article" date="2014" name="Int. J. Syst. Evol. Microbiol.">
        <title>Complete genome sequence of Corynebacterium casei LMG S-19264T (=DSM 44701T), isolated from a smear-ripened cheese.</title>
        <authorList>
            <consortium name="US DOE Joint Genome Institute (JGI-PGF)"/>
            <person name="Walter F."/>
            <person name="Albersmeier A."/>
            <person name="Kalinowski J."/>
            <person name="Ruckert C."/>
        </authorList>
    </citation>
    <scope>NUCLEOTIDE SEQUENCE [LARGE SCALE GENOMIC DNA]</scope>
    <source>
        <strain evidence="1 2">CGMCC 1.12976</strain>
    </source>
</reference>
<name>A0A917BAR8_9MICO</name>
<evidence type="ECO:0000313" key="1">
    <source>
        <dbReference type="EMBL" id="GGF31571.1"/>
    </source>
</evidence>
<proteinExistence type="predicted"/>
<dbReference type="EMBL" id="BMGP01000004">
    <property type="protein sequence ID" value="GGF31571.1"/>
    <property type="molecule type" value="Genomic_DNA"/>
</dbReference>
<comment type="caution">
    <text evidence="1">The sequence shown here is derived from an EMBL/GenBank/DDBJ whole genome shotgun (WGS) entry which is preliminary data.</text>
</comment>
<evidence type="ECO:0000313" key="2">
    <source>
        <dbReference type="Proteomes" id="UP000598775"/>
    </source>
</evidence>
<evidence type="ECO:0008006" key="3">
    <source>
        <dbReference type="Google" id="ProtNLM"/>
    </source>
</evidence>
<keyword evidence="2" id="KW-1185">Reference proteome</keyword>
<protein>
    <recommendedName>
        <fullName evidence="3">VRR-NUC domain-containing protein</fullName>
    </recommendedName>
</protein>
<dbReference type="AlphaFoldDB" id="A0A917BAR8"/>
<sequence length="181" mass="20339">MLANMEYPALLTPNGSAQHGEFRFPVVTVSLKKWAGETLGNTFGGKGVVDHEGEPMFAELAIQRLAVASGWNARWVETYGAKAAMPYFFEEWAPASISAQTNSPVKTPVQEELIRNIMTINGGHSGFWDALAWHGNETVFYEAKLRKHDRLNKNQYKWVRSALEAGLSIDQFVLFDWQYAV</sequence>
<dbReference type="Proteomes" id="UP000598775">
    <property type="component" value="Unassembled WGS sequence"/>
</dbReference>